<keyword evidence="7" id="KW-1185">Reference proteome</keyword>
<evidence type="ECO:0000256" key="2">
    <source>
        <dbReference type="ARBA" id="ARBA00005995"/>
    </source>
</evidence>
<dbReference type="InterPro" id="IPR036188">
    <property type="entry name" value="FAD/NAD-bd_sf"/>
</dbReference>
<dbReference type="Gene3D" id="3.90.660.10">
    <property type="match status" value="1"/>
</dbReference>
<dbReference type="InterPro" id="IPR002937">
    <property type="entry name" value="Amino_oxidase"/>
</dbReference>
<comment type="subcellular location">
    <subcellularLocation>
        <location evidence="1">Mitochondrion outer membrane</location>
        <topology evidence="1">Single-pass type IV membrane protein</topology>
        <orientation evidence="1">Cytoplasmic side</orientation>
    </subcellularLocation>
</comment>
<name>A0A1Y3ARS7_EURMA</name>
<organism evidence="6 7">
    <name type="scientific">Euroglyphus maynei</name>
    <name type="common">Mayne's house dust mite</name>
    <dbReference type="NCBI Taxonomy" id="6958"/>
    <lineage>
        <taxon>Eukaryota</taxon>
        <taxon>Metazoa</taxon>
        <taxon>Ecdysozoa</taxon>
        <taxon>Arthropoda</taxon>
        <taxon>Chelicerata</taxon>
        <taxon>Arachnida</taxon>
        <taxon>Acari</taxon>
        <taxon>Acariformes</taxon>
        <taxon>Sarcoptiformes</taxon>
        <taxon>Astigmata</taxon>
        <taxon>Psoroptidia</taxon>
        <taxon>Analgoidea</taxon>
        <taxon>Pyroglyphidae</taxon>
        <taxon>Pyroglyphinae</taxon>
        <taxon>Euroglyphus</taxon>
    </lineage>
</organism>
<comment type="caution">
    <text evidence="6">The sequence shown here is derived from an EMBL/GenBank/DDBJ whole genome shotgun (WGS) entry which is preliminary data.</text>
</comment>
<gene>
    <name evidence="6" type="ORF">BLA29_013855</name>
</gene>
<dbReference type="InterPro" id="IPR050703">
    <property type="entry name" value="Flavin_MAO"/>
</dbReference>
<feature type="non-terminal residue" evidence="6">
    <location>
        <position position="1"/>
    </location>
</feature>
<comment type="catalytic activity">
    <reaction evidence="4">
        <text>a secondary aliphatic amine + O2 + H2O = a primary amine + an aldehyde + H2O2</text>
        <dbReference type="Rhea" id="RHEA:26414"/>
        <dbReference type="ChEBI" id="CHEBI:15377"/>
        <dbReference type="ChEBI" id="CHEBI:15379"/>
        <dbReference type="ChEBI" id="CHEBI:16240"/>
        <dbReference type="ChEBI" id="CHEBI:17478"/>
        <dbReference type="ChEBI" id="CHEBI:58855"/>
        <dbReference type="ChEBI" id="CHEBI:65296"/>
        <dbReference type="EC" id="1.4.3.4"/>
    </reaction>
</comment>
<dbReference type="PANTHER" id="PTHR43563:SF1">
    <property type="entry name" value="AMINE OXIDASE [FLAVIN-CONTAINING] B"/>
    <property type="match status" value="1"/>
</dbReference>
<feature type="domain" description="Amine oxidase" evidence="5">
    <location>
        <begin position="9"/>
        <end position="73"/>
    </location>
</feature>
<evidence type="ECO:0000259" key="5">
    <source>
        <dbReference type="Pfam" id="PF01593"/>
    </source>
</evidence>
<dbReference type="AlphaFoldDB" id="A0A1Y3ARS7"/>
<comment type="similarity">
    <text evidence="2">Belongs to the flavin monoamine oxidase family.</text>
</comment>
<reference evidence="6 7" key="1">
    <citation type="submission" date="2017-03" db="EMBL/GenBank/DDBJ databases">
        <title>Genome Survey of Euroglyphus maynei.</title>
        <authorList>
            <person name="Arlian L.G."/>
            <person name="Morgan M.S."/>
            <person name="Rider S.D."/>
        </authorList>
    </citation>
    <scope>NUCLEOTIDE SEQUENCE [LARGE SCALE GENOMIC DNA]</scope>
    <source>
        <strain evidence="6">Arlian Lab</strain>
        <tissue evidence="6">Whole body</tissue>
    </source>
</reference>
<evidence type="ECO:0000256" key="1">
    <source>
        <dbReference type="ARBA" id="ARBA00004362"/>
    </source>
</evidence>
<dbReference type="OrthoDB" id="337104at2759"/>
<evidence type="ECO:0000256" key="4">
    <source>
        <dbReference type="ARBA" id="ARBA00048448"/>
    </source>
</evidence>
<dbReference type="GO" id="GO:0005741">
    <property type="term" value="C:mitochondrial outer membrane"/>
    <property type="evidence" value="ECO:0007669"/>
    <property type="project" value="UniProtKB-SubCell"/>
</dbReference>
<sequence length="82" mass="9443">KLLTSEQFNDLNVAVIEARDRLGGRTFTVKNSNVKWVDLGGAYVGRGQNHLLRMIKEFDLKLYNVNEVENLVFYNQTVIIDQ</sequence>
<evidence type="ECO:0000313" key="6">
    <source>
        <dbReference type="EMBL" id="OTF70176.1"/>
    </source>
</evidence>
<dbReference type="PANTHER" id="PTHR43563">
    <property type="entry name" value="AMINE OXIDASE"/>
    <property type="match status" value="1"/>
</dbReference>
<proteinExistence type="inferred from homology"/>
<dbReference type="GO" id="GO:0008131">
    <property type="term" value="F:primary methylamine oxidase activity"/>
    <property type="evidence" value="ECO:0007669"/>
    <property type="project" value="TreeGrafter"/>
</dbReference>
<accession>A0A1Y3ARS7</accession>
<dbReference type="GO" id="GO:0050660">
    <property type="term" value="F:flavin adenine dinucleotide binding"/>
    <property type="evidence" value="ECO:0007669"/>
    <property type="project" value="TreeGrafter"/>
</dbReference>
<dbReference type="EC" id="1.4.3.4" evidence="3"/>
<evidence type="ECO:0000313" key="7">
    <source>
        <dbReference type="Proteomes" id="UP000194236"/>
    </source>
</evidence>
<dbReference type="Proteomes" id="UP000194236">
    <property type="component" value="Unassembled WGS sequence"/>
</dbReference>
<dbReference type="Gene3D" id="3.50.50.60">
    <property type="entry name" value="FAD/NAD(P)-binding domain"/>
    <property type="match status" value="1"/>
</dbReference>
<dbReference type="EMBL" id="MUJZ01066903">
    <property type="protein sequence ID" value="OTF70176.1"/>
    <property type="molecule type" value="Genomic_DNA"/>
</dbReference>
<protein>
    <recommendedName>
        <fullName evidence="3">monoamine oxidase</fullName>
        <ecNumber evidence="3">1.4.3.4</ecNumber>
    </recommendedName>
</protein>
<dbReference type="Pfam" id="PF01593">
    <property type="entry name" value="Amino_oxidase"/>
    <property type="match status" value="1"/>
</dbReference>
<dbReference type="SUPFAM" id="SSF51905">
    <property type="entry name" value="FAD/NAD(P)-binding domain"/>
    <property type="match status" value="1"/>
</dbReference>
<evidence type="ECO:0000256" key="3">
    <source>
        <dbReference type="ARBA" id="ARBA00012804"/>
    </source>
</evidence>
<dbReference type="GO" id="GO:0097621">
    <property type="term" value="F:monoamine oxidase activity"/>
    <property type="evidence" value="ECO:0007669"/>
    <property type="project" value="UniProtKB-EC"/>
</dbReference>